<dbReference type="InterPro" id="IPR025365">
    <property type="entry name" value="DUF4269"/>
</dbReference>
<reference evidence="1 2" key="1">
    <citation type="submission" date="2017-01" db="EMBL/GenBank/DDBJ databases">
        <authorList>
            <person name="Varghese N."/>
            <person name="Submissions S."/>
        </authorList>
    </citation>
    <scope>NUCLEOTIDE SEQUENCE [LARGE SCALE GENOMIC DNA]</scope>
    <source>
        <strain evidence="1 2">DSM 2061</strain>
    </source>
</reference>
<evidence type="ECO:0000313" key="2">
    <source>
        <dbReference type="Proteomes" id="UP000185728"/>
    </source>
</evidence>
<organism evidence="1 2">
    <name type="scientific">Zobellia uliginosa</name>
    <dbReference type="NCBI Taxonomy" id="143224"/>
    <lineage>
        <taxon>Bacteria</taxon>
        <taxon>Pseudomonadati</taxon>
        <taxon>Bacteroidota</taxon>
        <taxon>Flavobacteriia</taxon>
        <taxon>Flavobacteriales</taxon>
        <taxon>Flavobacteriaceae</taxon>
        <taxon>Zobellia</taxon>
    </lineage>
</organism>
<dbReference type="Pfam" id="PF14091">
    <property type="entry name" value="DUF4269"/>
    <property type="match status" value="1"/>
</dbReference>
<gene>
    <name evidence="1" type="ORF">SAMN05421766_103174</name>
</gene>
<protein>
    <recommendedName>
        <fullName evidence="3">DUF4269 domain-containing protein</fullName>
    </recommendedName>
</protein>
<keyword evidence="2" id="KW-1185">Reference proteome</keyword>
<evidence type="ECO:0008006" key="3">
    <source>
        <dbReference type="Google" id="ProtNLM"/>
    </source>
</evidence>
<name>A0ABY1KQK7_9FLAO</name>
<dbReference type="Proteomes" id="UP000185728">
    <property type="component" value="Unassembled WGS sequence"/>
</dbReference>
<proteinExistence type="predicted"/>
<accession>A0ABY1KQK7</accession>
<dbReference type="EMBL" id="FTOB01000003">
    <property type="protein sequence ID" value="SIS65566.1"/>
    <property type="molecule type" value="Genomic_DNA"/>
</dbReference>
<comment type="caution">
    <text evidence="1">The sequence shown here is derived from an EMBL/GenBank/DDBJ whole genome shotgun (WGS) entry which is preliminary data.</text>
</comment>
<sequence>MNNFKNIEYLKLGNKRQNQAYKELKELNIFEKLKKYNPILTGTIPIDIDLPESDLDIICECKDHREFSAELLSLFGKKTDFELQSHKEKQILSTTAKFKTDSFEIEIFGQNIPTTKQNAYRHMVIEDKILNSKGPEFRAKIRRLKSGGLKTEPAFAELLGLEGNPYTELLKLETTKQAAEE</sequence>
<dbReference type="RefSeq" id="WP_076454986.1">
    <property type="nucleotide sequence ID" value="NZ_FTOB01000003.1"/>
</dbReference>
<evidence type="ECO:0000313" key="1">
    <source>
        <dbReference type="EMBL" id="SIS65566.1"/>
    </source>
</evidence>